<protein>
    <submittedName>
        <fullName evidence="1">Uncharacterized protein</fullName>
    </submittedName>
</protein>
<dbReference type="EMBL" id="GBRH01205941">
    <property type="protein sequence ID" value="JAD91954.1"/>
    <property type="molecule type" value="Transcribed_RNA"/>
</dbReference>
<dbReference type="AlphaFoldDB" id="A0A0A9DTN2"/>
<proteinExistence type="predicted"/>
<sequence length="56" mass="6500">MLPASPGSLFLSKIPHQVIKFFLCRPAFSFKLVNLVTGMHKLFFKCRDFYISSRCM</sequence>
<name>A0A0A9DTN2_ARUDO</name>
<organism evidence="1">
    <name type="scientific">Arundo donax</name>
    <name type="common">Giant reed</name>
    <name type="synonym">Donax arundinaceus</name>
    <dbReference type="NCBI Taxonomy" id="35708"/>
    <lineage>
        <taxon>Eukaryota</taxon>
        <taxon>Viridiplantae</taxon>
        <taxon>Streptophyta</taxon>
        <taxon>Embryophyta</taxon>
        <taxon>Tracheophyta</taxon>
        <taxon>Spermatophyta</taxon>
        <taxon>Magnoliopsida</taxon>
        <taxon>Liliopsida</taxon>
        <taxon>Poales</taxon>
        <taxon>Poaceae</taxon>
        <taxon>PACMAD clade</taxon>
        <taxon>Arundinoideae</taxon>
        <taxon>Arundineae</taxon>
        <taxon>Arundo</taxon>
    </lineage>
</organism>
<reference evidence="1" key="1">
    <citation type="submission" date="2014-09" db="EMBL/GenBank/DDBJ databases">
        <authorList>
            <person name="Magalhaes I.L.F."/>
            <person name="Oliveira U."/>
            <person name="Santos F.R."/>
            <person name="Vidigal T.H.D.A."/>
            <person name="Brescovit A.D."/>
            <person name="Santos A.J."/>
        </authorList>
    </citation>
    <scope>NUCLEOTIDE SEQUENCE</scope>
    <source>
        <tissue evidence="1">Shoot tissue taken approximately 20 cm above the soil surface</tissue>
    </source>
</reference>
<reference evidence="1" key="2">
    <citation type="journal article" date="2015" name="Data Brief">
        <title>Shoot transcriptome of the giant reed, Arundo donax.</title>
        <authorList>
            <person name="Barrero R.A."/>
            <person name="Guerrero F.D."/>
            <person name="Moolhuijzen P."/>
            <person name="Goolsby J.A."/>
            <person name="Tidwell J."/>
            <person name="Bellgard S.E."/>
            <person name="Bellgard M.I."/>
        </authorList>
    </citation>
    <scope>NUCLEOTIDE SEQUENCE</scope>
    <source>
        <tissue evidence="1">Shoot tissue taken approximately 20 cm above the soil surface</tissue>
    </source>
</reference>
<accession>A0A0A9DTN2</accession>
<evidence type="ECO:0000313" key="1">
    <source>
        <dbReference type="EMBL" id="JAD91954.1"/>
    </source>
</evidence>